<feature type="domain" description="Cytochrome c" evidence="10">
    <location>
        <begin position="22"/>
        <end position="131"/>
    </location>
</feature>
<dbReference type="Gene3D" id="1.10.760.10">
    <property type="entry name" value="Cytochrome c-like domain"/>
    <property type="match status" value="1"/>
</dbReference>
<keyword evidence="7 8" id="KW-0408">Iron</keyword>
<dbReference type="GO" id="GO:0046872">
    <property type="term" value="F:metal ion binding"/>
    <property type="evidence" value="ECO:0007669"/>
    <property type="project" value="UniProtKB-KW"/>
</dbReference>
<keyword evidence="3" id="KW-0813">Transport</keyword>
<dbReference type="AlphaFoldDB" id="A0A9P1CSG9"/>
<evidence type="ECO:0000313" key="13">
    <source>
        <dbReference type="EMBL" id="CAL4782783.1"/>
    </source>
</evidence>
<gene>
    <name evidence="11" type="ORF">C1SCF055_LOCUS22033</name>
</gene>
<protein>
    <submittedName>
        <fullName evidence="13">Cytochrome c domain-containing protein</fullName>
    </submittedName>
</protein>
<dbReference type="GO" id="GO:0009055">
    <property type="term" value="F:electron transfer activity"/>
    <property type="evidence" value="ECO:0007669"/>
    <property type="project" value="InterPro"/>
</dbReference>
<dbReference type="SUPFAM" id="SSF46626">
    <property type="entry name" value="Cytochrome c"/>
    <property type="match status" value="1"/>
</dbReference>
<dbReference type="EMBL" id="CAMXCT010002079">
    <property type="protein sequence ID" value="CAI3995471.1"/>
    <property type="molecule type" value="Genomic_DNA"/>
</dbReference>
<dbReference type="GO" id="GO:0005758">
    <property type="term" value="C:mitochondrial intermembrane space"/>
    <property type="evidence" value="ECO:0007669"/>
    <property type="project" value="UniProtKB-SubCell"/>
</dbReference>
<evidence type="ECO:0000313" key="14">
    <source>
        <dbReference type="Proteomes" id="UP001152797"/>
    </source>
</evidence>
<reference evidence="11" key="1">
    <citation type="submission" date="2022-10" db="EMBL/GenBank/DDBJ databases">
        <authorList>
            <person name="Chen Y."/>
            <person name="Dougan E. K."/>
            <person name="Chan C."/>
            <person name="Rhodes N."/>
            <person name="Thang M."/>
        </authorList>
    </citation>
    <scope>NUCLEOTIDE SEQUENCE</scope>
</reference>
<organism evidence="11">
    <name type="scientific">Cladocopium goreaui</name>
    <dbReference type="NCBI Taxonomy" id="2562237"/>
    <lineage>
        <taxon>Eukaryota</taxon>
        <taxon>Sar</taxon>
        <taxon>Alveolata</taxon>
        <taxon>Dinophyceae</taxon>
        <taxon>Suessiales</taxon>
        <taxon>Symbiodiniaceae</taxon>
        <taxon>Cladocopium</taxon>
    </lineage>
</organism>
<dbReference type="GO" id="GO:0020037">
    <property type="term" value="F:heme binding"/>
    <property type="evidence" value="ECO:0007669"/>
    <property type="project" value="InterPro"/>
</dbReference>
<dbReference type="Pfam" id="PF13442">
    <property type="entry name" value="Cytochrome_CBB3"/>
    <property type="match status" value="1"/>
</dbReference>
<keyword evidence="14" id="KW-1185">Reference proteome</keyword>
<dbReference type="EMBL" id="CAMXCT030002079">
    <property type="protein sequence ID" value="CAL4782783.1"/>
    <property type="molecule type" value="Genomic_DNA"/>
</dbReference>
<dbReference type="PROSITE" id="PS51007">
    <property type="entry name" value="CYTC"/>
    <property type="match status" value="1"/>
</dbReference>
<reference evidence="12" key="2">
    <citation type="submission" date="2024-04" db="EMBL/GenBank/DDBJ databases">
        <authorList>
            <person name="Chen Y."/>
            <person name="Shah S."/>
            <person name="Dougan E. K."/>
            <person name="Thang M."/>
            <person name="Chan C."/>
        </authorList>
    </citation>
    <scope>NUCLEOTIDE SEQUENCE [LARGE SCALE GENOMIC DNA]</scope>
</reference>
<evidence type="ECO:0000259" key="10">
    <source>
        <dbReference type="PROSITE" id="PS51007"/>
    </source>
</evidence>
<dbReference type="EMBL" id="CAMXCT020002079">
    <property type="protein sequence ID" value="CAL1148846.1"/>
    <property type="molecule type" value="Genomic_DNA"/>
</dbReference>
<dbReference type="InterPro" id="IPR002327">
    <property type="entry name" value="Cyt_c_1A/1B"/>
</dbReference>
<comment type="subcellular location">
    <subcellularLocation>
        <location evidence="1">Mitochondrion intermembrane space</location>
    </subcellularLocation>
</comment>
<name>A0A9P1CSG9_9DINO</name>
<evidence type="ECO:0000256" key="2">
    <source>
        <dbReference type="ARBA" id="ARBA00006488"/>
    </source>
</evidence>
<keyword evidence="4 8" id="KW-0349">Heme</keyword>
<comment type="similarity">
    <text evidence="2 9">Belongs to the cytochrome c family.</text>
</comment>
<evidence type="ECO:0000313" key="12">
    <source>
        <dbReference type="EMBL" id="CAL1148846.1"/>
    </source>
</evidence>
<evidence type="ECO:0000256" key="7">
    <source>
        <dbReference type="ARBA" id="ARBA00023004"/>
    </source>
</evidence>
<evidence type="ECO:0000256" key="6">
    <source>
        <dbReference type="ARBA" id="ARBA00022982"/>
    </source>
</evidence>
<evidence type="ECO:0000256" key="8">
    <source>
        <dbReference type="PROSITE-ProRule" id="PRU00433"/>
    </source>
</evidence>
<dbReference type="InterPro" id="IPR036909">
    <property type="entry name" value="Cyt_c-like_dom_sf"/>
</dbReference>
<keyword evidence="6" id="KW-0249">Electron transport</keyword>
<evidence type="ECO:0000313" key="11">
    <source>
        <dbReference type="EMBL" id="CAI3995471.1"/>
    </source>
</evidence>
<dbReference type="InterPro" id="IPR009056">
    <property type="entry name" value="Cyt_c-like_dom"/>
</dbReference>
<dbReference type="Proteomes" id="UP001152797">
    <property type="component" value="Unassembled WGS sequence"/>
</dbReference>
<keyword evidence="5 8" id="KW-0479">Metal-binding</keyword>
<evidence type="ECO:0000256" key="9">
    <source>
        <dbReference type="RuleBase" id="RU004426"/>
    </source>
</evidence>
<comment type="caution">
    <text evidence="11">The sequence shown here is derived from an EMBL/GenBank/DDBJ whole genome shotgun (WGS) entry which is preliminary data.</text>
</comment>
<dbReference type="OrthoDB" id="6408568at2759"/>
<accession>A0A9P1CSG9</accession>
<dbReference type="PANTHER" id="PTHR11961">
    <property type="entry name" value="CYTOCHROME C"/>
    <property type="match status" value="1"/>
</dbReference>
<evidence type="ECO:0000256" key="3">
    <source>
        <dbReference type="ARBA" id="ARBA00022448"/>
    </source>
</evidence>
<evidence type="ECO:0000256" key="4">
    <source>
        <dbReference type="ARBA" id="ARBA00022617"/>
    </source>
</evidence>
<sequence>MAATPPPPPPRPPPELVAEIPFNVRRGQAIFKKYCSQCHTFKTEGRGTIRGPNLFGVVGSNSGSKVKEWGGSFQRLEEFRVIWSKETLLLWLRRPADVVPQKRQDRSCMTFRGMDHEEDCADLVAFLANSQGC</sequence>
<evidence type="ECO:0000256" key="1">
    <source>
        <dbReference type="ARBA" id="ARBA00004569"/>
    </source>
</evidence>
<proteinExistence type="inferred from homology"/>
<evidence type="ECO:0000256" key="5">
    <source>
        <dbReference type="ARBA" id="ARBA00022723"/>
    </source>
</evidence>